<dbReference type="Pfam" id="PF01321">
    <property type="entry name" value="Creatinase_N"/>
    <property type="match status" value="1"/>
</dbReference>
<feature type="domain" description="Peptidase M24" evidence="1">
    <location>
        <begin position="169"/>
        <end position="376"/>
    </location>
</feature>
<dbReference type="EMBL" id="FOEP01000003">
    <property type="protein sequence ID" value="SEP98974.1"/>
    <property type="molecule type" value="Genomic_DNA"/>
</dbReference>
<dbReference type="PANTHER" id="PTHR46112">
    <property type="entry name" value="AMINOPEPTIDASE"/>
    <property type="match status" value="1"/>
</dbReference>
<evidence type="ECO:0000313" key="4">
    <source>
        <dbReference type="Proteomes" id="UP000198634"/>
    </source>
</evidence>
<dbReference type="InterPro" id="IPR050659">
    <property type="entry name" value="Peptidase_M24B"/>
</dbReference>
<evidence type="ECO:0000313" key="3">
    <source>
        <dbReference type="EMBL" id="SEP98974.1"/>
    </source>
</evidence>
<keyword evidence="3" id="KW-0378">Hydrolase</keyword>
<name>A0A1H9CCV0_9RHOB</name>
<proteinExistence type="predicted"/>
<dbReference type="SUPFAM" id="SSF55920">
    <property type="entry name" value="Creatinase/aminopeptidase"/>
    <property type="match status" value="1"/>
</dbReference>
<dbReference type="Proteomes" id="UP000198634">
    <property type="component" value="Unassembled WGS sequence"/>
</dbReference>
<dbReference type="RefSeq" id="WP_090269100.1">
    <property type="nucleotide sequence ID" value="NZ_FOEP01000003.1"/>
</dbReference>
<reference evidence="3 4" key="1">
    <citation type="submission" date="2016-10" db="EMBL/GenBank/DDBJ databases">
        <authorList>
            <person name="de Groot N.N."/>
        </authorList>
    </citation>
    <scope>NUCLEOTIDE SEQUENCE [LARGE SCALE GENOMIC DNA]</scope>
    <source>
        <strain evidence="3 4">DSM 22007</strain>
    </source>
</reference>
<dbReference type="SUPFAM" id="SSF53092">
    <property type="entry name" value="Creatinase/prolidase N-terminal domain"/>
    <property type="match status" value="1"/>
</dbReference>
<dbReference type="InterPro" id="IPR029149">
    <property type="entry name" value="Creatin/AminoP/Spt16_N"/>
</dbReference>
<dbReference type="Gene3D" id="3.40.350.10">
    <property type="entry name" value="Creatinase/prolidase N-terminal domain"/>
    <property type="match status" value="1"/>
</dbReference>
<protein>
    <submittedName>
        <fullName evidence="3">Ectoine hydrolase</fullName>
    </submittedName>
</protein>
<dbReference type="InterPro" id="IPR000587">
    <property type="entry name" value="Creatinase_N"/>
</dbReference>
<dbReference type="Pfam" id="PF00557">
    <property type="entry name" value="Peptidase_M24"/>
    <property type="match status" value="1"/>
</dbReference>
<feature type="domain" description="Creatinase N-terminal" evidence="2">
    <location>
        <begin position="16"/>
        <end position="160"/>
    </location>
</feature>
<dbReference type="InterPro" id="IPR036005">
    <property type="entry name" value="Creatinase/aminopeptidase-like"/>
</dbReference>
<dbReference type="InterPro" id="IPR000994">
    <property type="entry name" value="Pept_M24"/>
</dbReference>
<dbReference type="STRING" id="657014.SAMN04488092_103210"/>
<dbReference type="OrthoDB" id="9761809at2"/>
<organism evidence="3 4">
    <name type="scientific">Thalassovita taeanensis</name>
    <dbReference type="NCBI Taxonomy" id="657014"/>
    <lineage>
        <taxon>Bacteria</taxon>
        <taxon>Pseudomonadati</taxon>
        <taxon>Pseudomonadota</taxon>
        <taxon>Alphaproteobacteria</taxon>
        <taxon>Rhodobacterales</taxon>
        <taxon>Roseobacteraceae</taxon>
        <taxon>Thalassovita</taxon>
    </lineage>
</organism>
<evidence type="ECO:0000259" key="1">
    <source>
        <dbReference type="Pfam" id="PF00557"/>
    </source>
</evidence>
<gene>
    <name evidence="3" type="ORF">SAMN04488092_103210</name>
</gene>
<dbReference type="PANTHER" id="PTHR46112:SF2">
    <property type="entry name" value="XAA-PRO AMINOPEPTIDASE P-RELATED"/>
    <property type="match status" value="1"/>
</dbReference>
<evidence type="ECO:0000259" key="2">
    <source>
        <dbReference type="Pfam" id="PF01321"/>
    </source>
</evidence>
<dbReference type="AlphaFoldDB" id="A0A1H9CCV0"/>
<accession>A0A1H9CCV0</accession>
<dbReference type="GO" id="GO:0016787">
    <property type="term" value="F:hydrolase activity"/>
    <property type="evidence" value="ECO:0007669"/>
    <property type="project" value="UniProtKB-KW"/>
</dbReference>
<sequence>MHQTPAPFTAPEYDRRLSLTRAAMTEQGLDVLFVEDPSNMAWLTGYDGWSFYVHQGVIVTHDREPVWWGRNIDTNGARRTAWLSEDSLRPYDDQYVQSTTRHPMQHLAALLKEMGFENARVGVEMENYYFSAKAYVTLLAELPGAQILDATALVNWQRAVKSPEEIVFMRKAARIAEKMVDGAIERTRPGLRKNELVAEIYRDALTGVGDDWGDYPALVPMCPSGADSSAPHLTWDGNALAAQQCTFFELAGVYRRYHVPFCRTVYLGTPPDDMKRAEAALVEGLEAGLEAARAGNRAADIANALAGPLERAGIERGARCGYSIGLSYPPDWGERTISLRSEDETVLRPGMTFHFMPGLWAPNWGLEITESLLITEDGPAETFCDRPRQMFVKP</sequence>
<dbReference type="CDD" id="cd01066">
    <property type="entry name" value="APP_MetAP"/>
    <property type="match status" value="1"/>
</dbReference>
<dbReference type="Gene3D" id="3.90.230.10">
    <property type="entry name" value="Creatinase/methionine aminopeptidase superfamily"/>
    <property type="match status" value="1"/>
</dbReference>
<keyword evidence="4" id="KW-1185">Reference proteome</keyword>